<feature type="region of interest" description="Disordered" evidence="1">
    <location>
        <begin position="67"/>
        <end position="88"/>
    </location>
</feature>
<feature type="region of interest" description="Disordered" evidence="1">
    <location>
        <begin position="1"/>
        <end position="47"/>
    </location>
</feature>
<evidence type="ECO:0000256" key="1">
    <source>
        <dbReference type="SAM" id="MobiDB-lite"/>
    </source>
</evidence>
<evidence type="ECO:0000313" key="3">
    <source>
        <dbReference type="Proteomes" id="UP001497457"/>
    </source>
</evidence>
<organism evidence="2 3">
    <name type="scientific">Urochloa decumbens</name>
    <dbReference type="NCBI Taxonomy" id="240449"/>
    <lineage>
        <taxon>Eukaryota</taxon>
        <taxon>Viridiplantae</taxon>
        <taxon>Streptophyta</taxon>
        <taxon>Embryophyta</taxon>
        <taxon>Tracheophyta</taxon>
        <taxon>Spermatophyta</taxon>
        <taxon>Magnoliopsida</taxon>
        <taxon>Liliopsida</taxon>
        <taxon>Poales</taxon>
        <taxon>Poaceae</taxon>
        <taxon>PACMAD clade</taxon>
        <taxon>Panicoideae</taxon>
        <taxon>Panicodae</taxon>
        <taxon>Paniceae</taxon>
        <taxon>Melinidinae</taxon>
        <taxon>Urochloa</taxon>
    </lineage>
</organism>
<name>A0ABC8WV16_9POAL</name>
<dbReference type="EMBL" id="OZ075123">
    <property type="protein sequence ID" value="CAL4915670.1"/>
    <property type="molecule type" value="Genomic_DNA"/>
</dbReference>
<feature type="compositionally biased region" description="Low complexity" evidence="1">
    <location>
        <begin position="29"/>
        <end position="39"/>
    </location>
</feature>
<protein>
    <submittedName>
        <fullName evidence="2">Uncharacterized protein</fullName>
    </submittedName>
</protein>
<dbReference type="Proteomes" id="UP001497457">
    <property type="component" value="Chromosome 13rd"/>
</dbReference>
<evidence type="ECO:0000313" key="2">
    <source>
        <dbReference type="EMBL" id="CAL4915670.1"/>
    </source>
</evidence>
<proteinExistence type="predicted"/>
<gene>
    <name evidence="2" type="ORF">URODEC1_LOCUS17656</name>
</gene>
<accession>A0ABC8WV16</accession>
<reference evidence="2" key="1">
    <citation type="submission" date="2024-10" db="EMBL/GenBank/DDBJ databases">
        <authorList>
            <person name="Ryan C."/>
        </authorList>
    </citation>
    <scope>NUCLEOTIDE SEQUENCE [LARGE SCALE GENOMIC DNA]</scope>
</reference>
<dbReference type="AlphaFoldDB" id="A0ABC8WV16"/>
<keyword evidence="3" id="KW-1185">Reference proteome</keyword>
<sequence>MATEHGYSFYIPQLAHHQSAEDQEERSNGEASASAEGSAPWHGVPGGLARRLGHARCPCRGRVLAGSIGYDPLNPRRTPSAGPGQPYITRPCGRIYECPGTPETATP</sequence>